<dbReference type="InterPro" id="IPR051452">
    <property type="entry name" value="Diverse_Oxidoreductases"/>
</dbReference>
<evidence type="ECO:0000313" key="7">
    <source>
        <dbReference type="EMBL" id="CAI8034243.1"/>
    </source>
</evidence>
<keyword evidence="5" id="KW-0411">Iron-sulfur</keyword>
<evidence type="ECO:0000256" key="3">
    <source>
        <dbReference type="ARBA" id="ARBA00023002"/>
    </source>
</evidence>
<comment type="caution">
    <text evidence="7">The sequence shown here is derived from an EMBL/GenBank/DDBJ whole genome shotgun (WGS) entry which is preliminary data.</text>
</comment>
<evidence type="ECO:0000256" key="2">
    <source>
        <dbReference type="ARBA" id="ARBA00022723"/>
    </source>
</evidence>
<dbReference type="PROSITE" id="PS00197">
    <property type="entry name" value="2FE2S_FER_1"/>
    <property type="match status" value="1"/>
</dbReference>
<dbReference type="PROSITE" id="PS51085">
    <property type="entry name" value="2FE2S_FER_2"/>
    <property type="match status" value="1"/>
</dbReference>
<evidence type="ECO:0000259" key="6">
    <source>
        <dbReference type="PROSITE" id="PS51085"/>
    </source>
</evidence>
<dbReference type="FunFam" id="3.10.20.30:FF:000020">
    <property type="entry name" value="Xanthine dehydrogenase iron-sulfur subunit"/>
    <property type="match status" value="1"/>
</dbReference>
<dbReference type="GO" id="GO:0016491">
    <property type="term" value="F:oxidoreductase activity"/>
    <property type="evidence" value="ECO:0007669"/>
    <property type="project" value="UniProtKB-KW"/>
</dbReference>
<dbReference type="AlphaFoldDB" id="A0AA35SQR4"/>
<protein>
    <submittedName>
        <fullName evidence="7">Glyceraldehyde dehydrogenase small chain</fullName>
    </submittedName>
</protein>
<dbReference type="EMBL" id="CASHTH010002721">
    <property type="protein sequence ID" value="CAI8034243.1"/>
    <property type="molecule type" value="Genomic_DNA"/>
</dbReference>
<dbReference type="InterPro" id="IPR006058">
    <property type="entry name" value="2Fe2S_fd_BS"/>
</dbReference>
<dbReference type="SUPFAM" id="SSF47741">
    <property type="entry name" value="CO dehydrogenase ISP C-domain like"/>
    <property type="match status" value="1"/>
</dbReference>
<dbReference type="InterPro" id="IPR036010">
    <property type="entry name" value="2Fe-2S_ferredoxin-like_sf"/>
</dbReference>
<proteinExistence type="predicted"/>
<dbReference type="Proteomes" id="UP001174909">
    <property type="component" value="Unassembled WGS sequence"/>
</dbReference>
<evidence type="ECO:0000256" key="1">
    <source>
        <dbReference type="ARBA" id="ARBA00022714"/>
    </source>
</evidence>
<name>A0AA35SQR4_GEOBA</name>
<keyword evidence="8" id="KW-1185">Reference proteome</keyword>
<dbReference type="SUPFAM" id="SSF54292">
    <property type="entry name" value="2Fe-2S ferredoxin-like"/>
    <property type="match status" value="1"/>
</dbReference>
<dbReference type="Pfam" id="PF00111">
    <property type="entry name" value="Fer2"/>
    <property type="match status" value="1"/>
</dbReference>
<keyword evidence="2" id="KW-0479">Metal-binding</keyword>
<dbReference type="FunFam" id="1.10.150.120:FF:000003">
    <property type="entry name" value="Carbon monoxide dehydrogenase, small subunit"/>
    <property type="match status" value="1"/>
</dbReference>
<dbReference type="InterPro" id="IPR036884">
    <property type="entry name" value="2Fe-2S-bd_dom_sf"/>
</dbReference>
<evidence type="ECO:0000256" key="4">
    <source>
        <dbReference type="ARBA" id="ARBA00023004"/>
    </source>
</evidence>
<dbReference type="PANTHER" id="PTHR44379">
    <property type="entry name" value="OXIDOREDUCTASE WITH IRON-SULFUR SUBUNIT"/>
    <property type="match status" value="1"/>
</dbReference>
<keyword evidence="4" id="KW-0408">Iron</keyword>
<accession>A0AA35SQR4</accession>
<dbReference type="GO" id="GO:0051537">
    <property type="term" value="F:2 iron, 2 sulfur cluster binding"/>
    <property type="evidence" value="ECO:0007669"/>
    <property type="project" value="UniProtKB-KW"/>
</dbReference>
<reference evidence="7" key="1">
    <citation type="submission" date="2023-03" db="EMBL/GenBank/DDBJ databases">
        <authorList>
            <person name="Steffen K."/>
            <person name="Cardenas P."/>
        </authorList>
    </citation>
    <scope>NUCLEOTIDE SEQUENCE</scope>
</reference>
<evidence type="ECO:0000313" key="8">
    <source>
        <dbReference type="Proteomes" id="UP001174909"/>
    </source>
</evidence>
<dbReference type="Pfam" id="PF01799">
    <property type="entry name" value="Fer2_2"/>
    <property type="match status" value="1"/>
</dbReference>
<keyword evidence="3" id="KW-0560">Oxidoreductase</keyword>
<keyword evidence="1" id="KW-0001">2Fe-2S</keyword>
<dbReference type="Gene3D" id="3.10.20.30">
    <property type="match status" value="1"/>
</dbReference>
<evidence type="ECO:0000256" key="5">
    <source>
        <dbReference type="ARBA" id="ARBA00023014"/>
    </source>
</evidence>
<dbReference type="InterPro" id="IPR001041">
    <property type="entry name" value="2Fe-2S_ferredoxin-type"/>
</dbReference>
<dbReference type="CDD" id="cd00207">
    <property type="entry name" value="fer2"/>
    <property type="match status" value="1"/>
</dbReference>
<dbReference type="InterPro" id="IPR012675">
    <property type="entry name" value="Beta-grasp_dom_sf"/>
</dbReference>
<dbReference type="GO" id="GO:0046872">
    <property type="term" value="F:metal ion binding"/>
    <property type="evidence" value="ECO:0007669"/>
    <property type="project" value="UniProtKB-KW"/>
</dbReference>
<dbReference type="Gene3D" id="1.10.150.120">
    <property type="entry name" value="[2Fe-2S]-binding domain"/>
    <property type="match status" value="1"/>
</dbReference>
<gene>
    <name evidence="7" type="ORF">GBAR_LOCUS19301</name>
</gene>
<sequence length="158" mass="17077">MARKSHVQTTINGETVEFLCESRQSLLEVLRDELHLTGAKEGCNNGNCGACSVILDGRLVNSCLVLGVETEGKSVETIEGLAEPDKLHPIQDAFLENAALQCGICTPGFIMSTKALLDSNPNPTEHEIRYWLAGNLCRCTGYDKIVRAVIDAAKETSA</sequence>
<dbReference type="InterPro" id="IPR002888">
    <property type="entry name" value="2Fe-2S-bd"/>
</dbReference>
<feature type="domain" description="2Fe-2S ferredoxin-type" evidence="6">
    <location>
        <begin position="5"/>
        <end position="81"/>
    </location>
</feature>
<dbReference type="PANTHER" id="PTHR44379:SF8">
    <property type="entry name" value="XANTHINE DEHYDROGENASE IRON-SULFUR-BINDING SUBUNIT XDHC-RELATED"/>
    <property type="match status" value="1"/>
</dbReference>
<organism evidence="7 8">
    <name type="scientific">Geodia barretti</name>
    <name type="common">Barrett's horny sponge</name>
    <dbReference type="NCBI Taxonomy" id="519541"/>
    <lineage>
        <taxon>Eukaryota</taxon>
        <taxon>Metazoa</taxon>
        <taxon>Porifera</taxon>
        <taxon>Demospongiae</taxon>
        <taxon>Heteroscleromorpha</taxon>
        <taxon>Tetractinellida</taxon>
        <taxon>Astrophorina</taxon>
        <taxon>Geodiidae</taxon>
        <taxon>Geodia</taxon>
    </lineage>
</organism>